<evidence type="ECO:0000313" key="3">
    <source>
        <dbReference type="Proteomes" id="UP001501758"/>
    </source>
</evidence>
<dbReference type="InterPro" id="IPR024079">
    <property type="entry name" value="MetalloPept_cat_dom_sf"/>
</dbReference>
<organism evidence="2 3">
    <name type="scientific">Aquimarina litoralis</name>
    <dbReference type="NCBI Taxonomy" id="584605"/>
    <lineage>
        <taxon>Bacteria</taxon>
        <taxon>Pseudomonadati</taxon>
        <taxon>Bacteroidota</taxon>
        <taxon>Flavobacteriia</taxon>
        <taxon>Flavobacteriales</taxon>
        <taxon>Flavobacteriaceae</taxon>
        <taxon>Aquimarina</taxon>
    </lineage>
</organism>
<feature type="chain" id="PRO_5045587091" description="Dual-action HEIGH metallo-peptidase" evidence="1">
    <location>
        <begin position="23"/>
        <end position="282"/>
    </location>
</feature>
<dbReference type="Pfam" id="PF12388">
    <property type="entry name" value="Peptidase_M57"/>
    <property type="match status" value="1"/>
</dbReference>
<dbReference type="InterPro" id="IPR024653">
    <property type="entry name" value="Peptidase_M10/M27/M57"/>
</dbReference>
<dbReference type="EMBL" id="BAAAGE010000003">
    <property type="protein sequence ID" value="GAA0725219.1"/>
    <property type="molecule type" value="Genomic_DNA"/>
</dbReference>
<protein>
    <recommendedName>
        <fullName evidence="4">Dual-action HEIGH metallo-peptidase</fullName>
    </recommendedName>
</protein>
<evidence type="ECO:0000313" key="2">
    <source>
        <dbReference type="EMBL" id="GAA0725219.1"/>
    </source>
</evidence>
<proteinExistence type="predicted"/>
<reference evidence="2 3" key="1">
    <citation type="journal article" date="2019" name="Int. J. Syst. Evol. Microbiol.">
        <title>The Global Catalogue of Microorganisms (GCM) 10K type strain sequencing project: providing services to taxonomists for standard genome sequencing and annotation.</title>
        <authorList>
            <consortium name="The Broad Institute Genomics Platform"/>
            <consortium name="The Broad Institute Genome Sequencing Center for Infectious Disease"/>
            <person name="Wu L."/>
            <person name="Ma J."/>
        </authorList>
    </citation>
    <scope>NUCLEOTIDE SEQUENCE [LARGE SCALE GENOMIC DNA]</scope>
    <source>
        <strain evidence="2 3">JCM 15974</strain>
    </source>
</reference>
<dbReference type="Proteomes" id="UP001501758">
    <property type="component" value="Unassembled WGS sequence"/>
</dbReference>
<dbReference type="PROSITE" id="PS51257">
    <property type="entry name" value="PROKAR_LIPOPROTEIN"/>
    <property type="match status" value="1"/>
</dbReference>
<keyword evidence="3" id="KW-1185">Reference proteome</keyword>
<comment type="caution">
    <text evidence="2">The sequence shown here is derived from an EMBL/GenBank/DDBJ whole genome shotgun (WGS) entry which is preliminary data.</text>
</comment>
<keyword evidence="1" id="KW-0732">Signal</keyword>
<evidence type="ECO:0008006" key="4">
    <source>
        <dbReference type="Google" id="ProtNLM"/>
    </source>
</evidence>
<accession>A0ABN1J0I8</accession>
<evidence type="ECO:0000256" key="1">
    <source>
        <dbReference type="SAM" id="SignalP"/>
    </source>
</evidence>
<dbReference type="RefSeq" id="WP_343913144.1">
    <property type="nucleotide sequence ID" value="NZ_BAAAGE010000003.1"/>
</dbReference>
<feature type="signal peptide" evidence="1">
    <location>
        <begin position="1"/>
        <end position="22"/>
    </location>
</feature>
<sequence>MKRIKFLALCAIAAGLITSCQKQDLSNEIETENKEVSKEVKLHLEAIGVNAADAIMQTRTLLDGSQVTGVRSGDYFSTIEDLMKTPTLATGEGNTKQYRTNNLVTGSNRTIDIIGYTGGGGFGLTSKERTGLQWAVNNFNRLNISISFRLTFGTDYQSKDMVVYHDPNEEAAGEQGGVAGFPDAQGRPNFGVAIYGLSGYSNNVNEHVITHEIGHSIGFRHTDWFSRQSCGQSGESAGSDGAIHIPGTPTGYDSTSIMLACFSTSATGEFNSNDITALNYLY</sequence>
<name>A0ABN1J0I8_9FLAO</name>
<dbReference type="Gene3D" id="3.40.390.10">
    <property type="entry name" value="Collagenase (Catalytic Domain)"/>
    <property type="match status" value="1"/>
</dbReference>
<dbReference type="SUPFAM" id="SSF55486">
    <property type="entry name" value="Metalloproteases ('zincins'), catalytic domain"/>
    <property type="match status" value="1"/>
</dbReference>
<gene>
    <name evidence="2" type="ORF">GCM10009430_30530</name>
</gene>